<comment type="caution">
    <text evidence="4">The sequence shown here is derived from an EMBL/GenBank/DDBJ whole genome shotgun (WGS) entry which is preliminary data.</text>
</comment>
<dbReference type="PANTHER" id="PTHR11845">
    <property type="entry name" value="5'-DEOXYNUCLEOTIDASE HDDC2"/>
    <property type="match status" value="1"/>
</dbReference>
<dbReference type="Gene3D" id="1.10.3210.10">
    <property type="entry name" value="Hypothetical protein af1432"/>
    <property type="match status" value="1"/>
</dbReference>
<organism evidence="4 5">
    <name type="scientific">Aquimarina muelleri</name>
    <dbReference type="NCBI Taxonomy" id="279356"/>
    <lineage>
        <taxon>Bacteria</taxon>
        <taxon>Pseudomonadati</taxon>
        <taxon>Bacteroidota</taxon>
        <taxon>Flavobacteriia</taxon>
        <taxon>Flavobacteriales</taxon>
        <taxon>Flavobacteriaceae</taxon>
        <taxon>Aquimarina</taxon>
    </lineage>
</organism>
<dbReference type="GO" id="GO:0005737">
    <property type="term" value="C:cytoplasm"/>
    <property type="evidence" value="ECO:0007669"/>
    <property type="project" value="TreeGrafter"/>
</dbReference>
<evidence type="ECO:0000256" key="1">
    <source>
        <dbReference type="ARBA" id="ARBA00022723"/>
    </source>
</evidence>
<dbReference type="Pfam" id="PF13023">
    <property type="entry name" value="HD_3"/>
    <property type="match status" value="1"/>
</dbReference>
<dbReference type="InterPro" id="IPR006674">
    <property type="entry name" value="HD_domain"/>
</dbReference>
<dbReference type="GO" id="GO:0002953">
    <property type="term" value="F:5'-deoxynucleotidase activity"/>
    <property type="evidence" value="ECO:0007669"/>
    <property type="project" value="InterPro"/>
</dbReference>
<proteinExistence type="predicted"/>
<protein>
    <submittedName>
        <fullName evidence="4">Haloacid dehalogenase</fullName>
    </submittedName>
</protein>
<dbReference type="PANTHER" id="PTHR11845:SF13">
    <property type="entry name" value="5'-DEOXYNUCLEOTIDASE HDDC2"/>
    <property type="match status" value="1"/>
</dbReference>
<keyword evidence="5" id="KW-1185">Reference proteome</keyword>
<dbReference type="GO" id="GO:0046872">
    <property type="term" value="F:metal ion binding"/>
    <property type="evidence" value="ECO:0007669"/>
    <property type="project" value="UniProtKB-KW"/>
</dbReference>
<dbReference type="SUPFAM" id="SSF109604">
    <property type="entry name" value="HD-domain/PDEase-like"/>
    <property type="match status" value="1"/>
</dbReference>
<feature type="domain" description="HD" evidence="3">
    <location>
        <begin position="17"/>
        <end position="168"/>
    </location>
</feature>
<reference evidence="4 5" key="1">
    <citation type="journal article" date="2014" name="Int. J. Syst. Evol. Microbiol.">
        <title>Complete genome sequence of Corynebacterium casei LMG S-19264T (=DSM 44701T), isolated from a smear-ripened cheese.</title>
        <authorList>
            <consortium name="US DOE Joint Genome Institute (JGI-PGF)"/>
            <person name="Walter F."/>
            <person name="Albersmeier A."/>
            <person name="Kalinowski J."/>
            <person name="Ruckert C."/>
        </authorList>
    </citation>
    <scope>NUCLEOTIDE SEQUENCE [LARGE SCALE GENOMIC DNA]</scope>
    <source>
        <strain evidence="4 5">KCTC 12285</strain>
    </source>
</reference>
<name>A0A918JS12_9FLAO</name>
<dbReference type="RefSeq" id="WP_027411166.1">
    <property type="nucleotide sequence ID" value="NZ_BMWS01000001.1"/>
</dbReference>
<evidence type="ECO:0000313" key="4">
    <source>
        <dbReference type="EMBL" id="GGX03950.1"/>
    </source>
</evidence>
<dbReference type="InterPro" id="IPR039356">
    <property type="entry name" value="YfbR/HDDC2"/>
</dbReference>
<dbReference type="EMBL" id="BMWS01000001">
    <property type="protein sequence ID" value="GGX03950.1"/>
    <property type="molecule type" value="Genomic_DNA"/>
</dbReference>
<evidence type="ECO:0000313" key="5">
    <source>
        <dbReference type="Proteomes" id="UP000601108"/>
    </source>
</evidence>
<sequence length="202" mass="23625">MKNNIAFLLRNFLADSEKLKTELRHSYLSDGRTESVAEHVWRMSLLALMVEPYLKQKINVERFLKIIIVHDLVEIYAGDIPITESVKSEQIKKLKEINEIKAIEKIKTKLPSLIGESFYDLWWEYEKNETIESRVAHALDKIEAQAQHNEAGIDTWVEEEYHFAYKLSNYTTNEKILEELSDILIAETDELLNSIGYHKKTI</sequence>
<evidence type="ECO:0000259" key="3">
    <source>
        <dbReference type="Pfam" id="PF13023"/>
    </source>
</evidence>
<keyword evidence="1" id="KW-0479">Metal-binding</keyword>
<evidence type="ECO:0000256" key="2">
    <source>
        <dbReference type="ARBA" id="ARBA00022801"/>
    </source>
</evidence>
<dbReference type="AlphaFoldDB" id="A0A918JS12"/>
<dbReference type="Proteomes" id="UP000601108">
    <property type="component" value="Unassembled WGS sequence"/>
</dbReference>
<keyword evidence="2" id="KW-0378">Hydrolase</keyword>
<gene>
    <name evidence="4" type="ORF">GCM10007384_02150</name>
</gene>
<accession>A0A918JS12</accession>